<gene>
    <name evidence="1" type="ORF">JoomaDRAFT_1869</name>
</gene>
<dbReference type="RefSeq" id="WP_008612166.1">
    <property type="nucleotide sequence ID" value="NZ_JH651379.1"/>
</dbReference>
<organism evidence="1 2">
    <name type="scientific">Galbibacter orientalis DSM 19592</name>
    <dbReference type="NCBI Taxonomy" id="926559"/>
    <lineage>
        <taxon>Bacteria</taxon>
        <taxon>Pseudomonadati</taxon>
        <taxon>Bacteroidota</taxon>
        <taxon>Flavobacteriia</taxon>
        <taxon>Flavobacteriales</taxon>
        <taxon>Flavobacteriaceae</taxon>
        <taxon>Galbibacter</taxon>
    </lineage>
</organism>
<sequence>MMIEEQKRCILSIKYSILDTTNDKKTKTTEVERVFIARNKNTLLKKIQEFEDKLRKKPRPNFIKRKSQYIQHFLQSWRYTYNSMLRM</sequence>
<dbReference type="AlphaFoldDB" id="I3C5H5"/>
<evidence type="ECO:0000313" key="1">
    <source>
        <dbReference type="EMBL" id="EIJ38868.1"/>
    </source>
</evidence>
<keyword evidence="2" id="KW-1185">Reference proteome</keyword>
<accession>I3C5H5</accession>
<protein>
    <submittedName>
        <fullName evidence="1">Uncharacterized protein</fullName>
    </submittedName>
</protein>
<dbReference type="EMBL" id="JH651379">
    <property type="protein sequence ID" value="EIJ38868.1"/>
    <property type="molecule type" value="Genomic_DNA"/>
</dbReference>
<reference evidence="1 2" key="1">
    <citation type="submission" date="2012-02" db="EMBL/GenBank/DDBJ databases">
        <title>Improved High-Quality Draft genome of Joostella marina DSM 19592.</title>
        <authorList>
            <consortium name="US DOE Joint Genome Institute (JGI-PGF)"/>
            <person name="Lucas S."/>
            <person name="Copeland A."/>
            <person name="Lapidus A."/>
            <person name="Bruce D."/>
            <person name="Goodwin L."/>
            <person name="Pitluck S."/>
            <person name="Peters L."/>
            <person name="Chertkov O."/>
            <person name="Ovchinnikova G."/>
            <person name="Kyrpides N."/>
            <person name="Mavromatis K."/>
            <person name="Detter J.C."/>
            <person name="Han C."/>
            <person name="Land M."/>
            <person name="Hauser L."/>
            <person name="Markowitz V."/>
            <person name="Cheng J.-F."/>
            <person name="Hugenholtz P."/>
            <person name="Woyke T."/>
            <person name="Wu D."/>
            <person name="Tindall B."/>
            <person name="Brambilla E."/>
            <person name="Klenk H.-P."/>
            <person name="Eisen J.A."/>
        </authorList>
    </citation>
    <scope>NUCLEOTIDE SEQUENCE [LARGE SCALE GENOMIC DNA]</scope>
    <source>
        <strain evidence="1 2">DSM 19592</strain>
    </source>
</reference>
<name>I3C5H5_9FLAO</name>
<proteinExistence type="predicted"/>
<dbReference type="Proteomes" id="UP000004690">
    <property type="component" value="Unassembled WGS sequence"/>
</dbReference>
<evidence type="ECO:0000313" key="2">
    <source>
        <dbReference type="Proteomes" id="UP000004690"/>
    </source>
</evidence>
<dbReference type="HOGENOM" id="CLU_2479180_0_0_10"/>